<feature type="coiled-coil region" evidence="1">
    <location>
        <begin position="47"/>
        <end position="91"/>
    </location>
</feature>
<organism evidence="3 4">
    <name type="scientific">Desulfomonile tiedjei</name>
    <dbReference type="NCBI Taxonomy" id="2358"/>
    <lineage>
        <taxon>Bacteria</taxon>
        <taxon>Pseudomonadati</taxon>
        <taxon>Thermodesulfobacteriota</taxon>
        <taxon>Desulfomonilia</taxon>
        <taxon>Desulfomonilales</taxon>
        <taxon>Desulfomonilaceae</taxon>
        <taxon>Desulfomonile</taxon>
    </lineage>
</organism>
<proteinExistence type="predicted"/>
<dbReference type="InterPro" id="IPR052534">
    <property type="entry name" value="Extracell_DNA_Util/SecSys_Comp"/>
</dbReference>
<sequence length="199" mass="22261">MVRINLLPIREILRKRELKQFAILSIALLASTVALMVLTYLFFTWKAAGLEDERRAQSAKLESLKKKNAEIEELKTRITRLQKQVDTIQKLTKTRDTPAPFLQAVSLAIPDEVWVLSISKSGRSFALDGIGVDNTVVVNFVQRLQRIREGFTERQPYLEPNAPADQSFFSDVKLVQIVSSAGGASGLASMSFKIVGNLR</sequence>
<dbReference type="Proteomes" id="UP000807825">
    <property type="component" value="Unassembled WGS sequence"/>
</dbReference>
<dbReference type="InterPro" id="IPR007813">
    <property type="entry name" value="PilN"/>
</dbReference>
<dbReference type="PANTHER" id="PTHR40278">
    <property type="entry name" value="DNA UTILIZATION PROTEIN HOFN"/>
    <property type="match status" value="1"/>
</dbReference>
<evidence type="ECO:0000313" key="3">
    <source>
        <dbReference type="EMBL" id="MBI5251588.1"/>
    </source>
</evidence>
<dbReference type="Pfam" id="PF05137">
    <property type="entry name" value="PilN"/>
    <property type="match status" value="1"/>
</dbReference>
<dbReference type="EMBL" id="JACRDE010000497">
    <property type="protein sequence ID" value="MBI5251588.1"/>
    <property type="molecule type" value="Genomic_DNA"/>
</dbReference>
<accession>A0A9D6V489</accession>
<evidence type="ECO:0000313" key="4">
    <source>
        <dbReference type="Proteomes" id="UP000807825"/>
    </source>
</evidence>
<evidence type="ECO:0000256" key="2">
    <source>
        <dbReference type="SAM" id="Phobius"/>
    </source>
</evidence>
<dbReference type="PANTHER" id="PTHR40278:SF1">
    <property type="entry name" value="DNA UTILIZATION PROTEIN HOFN"/>
    <property type="match status" value="1"/>
</dbReference>
<comment type="caution">
    <text evidence="3">The sequence shown here is derived from an EMBL/GenBank/DDBJ whole genome shotgun (WGS) entry which is preliminary data.</text>
</comment>
<keyword evidence="2" id="KW-1133">Transmembrane helix</keyword>
<protein>
    <submittedName>
        <fullName evidence="3">PilN domain-containing protein</fullName>
    </submittedName>
</protein>
<gene>
    <name evidence="3" type="ORF">HY912_19020</name>
</gene>
<name>A0A9D6V489_9BACT</name>
<feature type="transmembrane region" description="Helical" evidence="2">
    <location>
        <begin position="21"/>
        <end position="43"/>
    </location>
</feature>
<keyword evidence="2" id="KW-0812">Transmembrane</keyword>
<keyword evidence="2" id="KW-0472">Membrane</keyword>
<keyword evidence="1" id="KW-0175">Coiled coil</keyword>
<reference evidence="3" key="1">
    <citation type="submission" date="2020-07" db="EMBL/GenBank/DDBJ databases">
        <title>Huge and variable diversity of episymbiotic CPR bacteria and DPANN archaea in groundwater ecosystems.</title>
        <authorList>
            <person name="He C.Y."/>
            <person name="Keren R."/>
            <person name="Whittaker M."/>
            <person name="Farag I.F."/>
            <person name="Doudna J."/>
            <person name="Cate J.H.D."/>
            <person name="Banfield J.F."/>
        </authorList>
    </citation>
    <scope>NUCLEOTIDE SEQUENCE</scope>
    <source>
        <strain evidence="3">NC_groundwater_1664_Pr3_B-0.1um_52_9</strain>
    </source>
</reference>
<evidence type="ECO:0000256" key="1">
    <source>
        <dbReference type="SAM" id="Coils"/>
    </source>
</evidence>
<dbReference type="AlphaFoldDB" id="A0A9D6V489"/>